<reference evidence="2" key="1">
    <citation type="journal article" date="2021" name="J. Hered.">
        <title>Genome Assembly of Salicaceae Populus deltoides (Eastern Cottonwood) I-69 Based on Nanopore Sequencing and Hi-C Technologies.</title>
        <authorList>
            <person name="Bai S."/>
            <person name="Wu H."/>
            <person name="Zhang J."/>
            <person name="Pan Z."/>
            <person name="Zhao W."/>
            <person name="Li Z."/>
            <person name="Tong C."/>
        </authorList>
    </citation>
    <scope>NUCLEOTIDE SEQUENCE</scope>
    <source>
        <tissue evidence="2">Leaf</tissue>
    </source>
</reference>
<gene>
    <name evidence="2" type="ORF">H0E87_007391</name>
</gene>
<dbReference type="AlphaFoldDB" id="A0A8T2ZB87"/>
<comment type="caution">
    <text evidence="2">The sequence shown here is derived from an EMBL/GenBank/DDBJ whole genome shotgun (WGS) entry which is preliminary data.</text>
</comment>
<dbReference type="Proteomes" id="UP000807159">
    <property type="component" value="Chromosome 3"/>
</dbReference>
<evidence type="ECO:0000256" key="1">
    <source>
        <dbReference type="SAM" id="MobiDB-lite"/>
    </source>
</evidence>
<evidence type="ECO:0000313" key="3">
    <source>
        <dbReference type="Proteomes" id="UP000807159"/>
    </source>
</evidence>
<evidence type="ECO:0000313" key="2">
    <source>
        <dbReference type="EMBL" id="KAH8514531.1"/>
    </source>
</evidence>
<proteinExistence type="predicted"/>
<organism evidence="2 3">
    <name type="scientific">Populus deltoides</name>
    <name type="common">Eastern poplar</name>
    <name type="synonym">Eastern cottonwood</name>
    <dbReference type="NCBI Taxonomy" id="3696"/>
    <lineage>
        <taxon>Eukaryota</taxon>
        <taxon>Viridiplantae</taxon>
        <taxon>Streptophyta</taxon>
        <taxon>Embryophyta</taxon>
        <taxon>Tracheophyta</taxon>
        <taxon>Spermatophyta</taxon>
        <taxon>Magnoliopsida</taxon>
        <taxon>eudicotyledons</taxon>
        <taxon>Gunneridae</taxon>
        <taxon>Pentapetalae</taxon>
        <taxon>rosids</taxon>
        <taxon>fabids</taxon>
        <taxon>Malpighiales</taxon>
        <taxon>Salicaceae</taxon>
        <taxon>Saliceae</taxon>
        <taxon>Populus</taxon>
    </lineage>
</organism>
<feature type="region of interest" description="Disordered" evidence="1">
    <location>
        <begin position="159"/>
        <end position="183"/>
    </location>
</feature>
<feature type="compositionally biased region" description="Acidic residues" evidence="1">
    <location>
        <begin position="173"/>
        <end position="183"/>
    </location>
</feature>
<dbReference type="EMBL" id="JACEGQ020000003">
    <property type="protein sequence ID" value="KAH8514531.1"/>
    <property type="molecule type" value="Genomic_DNA"/>
</dbReference>
<name>A0A8T2ZB87_POPDE</name>
<protein>
    <submittedName>
        <fullName evidence="2">Uncharacterized protein</fullName>
    </submittedName>
</protein>
<sequence length="183" mass="20397">MAQPVLGGEGDVVARWGREMTGKKTTGVAAMFGLRKKGTLWGLVSYVSGWRRCLGREGERRLEEGRDLLAFGAKITKQGPTAGRGRGRCWFCFQREGSFLLGSGKKGREGDFVREIEAYVFWRWGKNGPVVGLLGGLMVRLKAIHGHCEWKRKGTEWRWQGRMGGDSGTSQDREEEDGERTGS</sequence>
<keyword evidence="3" id="KW-1185">Reference proteome</keyword>
<accession>A0A8T2ZB87</accession>